<feature type="transmembrane region" description="Helical" evidence="2">
    <location>
        <begin position="399"/>
        <end position="420"/>
    </location>
</feature>
<keyword evidence="2" id="KW-0812">Transmembrane</keyword>
<feature type="transmembrane region" description="Helical" evidence="2">
    <location>
        <begin position="76"/>
        <end position="99"/>
    </location>
</feature>
<proteinExistence type="predicted"/>
<dbReference type="RefSeq" id="WP_377290101.1">
    <property type="nucleotide sequence ID" value="NZ_JBHSBM010000023.1"/>
</dbReference>
<dbReference type="EMBL" id="JBHSBM010000023">
    <property type="protein sequence ID" value="MFC4060651.1"/>
    <property type="molecule type" value="Genomic_DNA"/>
</dbReference>
<evidence type="ECO:0000256" key="2">
    <source>
        <dbReference type="SAM" id="Phobius"/>
    </source>
</evidence>
<feature type="transmembrane region" description="Helical" evidence="2">
    <location>
        <begin position="105"/>
        <end position="123"/>
    </location>
</feature>
<keyword evidence="4" id="KW-1185">Reference proteome</keyword>
<evidence type="ECO:0000313" key="3">
    <source>
        <dbReference type="EMBL" id="MFC4060651.1"/>
    </source>
</evidence>
<keyword evidence="2" id="KW-1133">Transmembrane helix</keyword>
<dbReference type="InterPro" id="IPR036259">
    <property type="entry name" value="MFS_trans_sf"/>
</dbReference>
<evidence type="ECO:0000256" key="1">
    <source>
        <dbReference type="SAM" id="MobiDB-lite"/>
    </source>
</evidence>
<gene>
    <name evidence="3" type="ORF">ACFOWE_20300</name>
</gene>
<evidence type="ECO:0000313" key="4">
    <source>
        <dbReference type="Proteomes" id="UP001595850"/>
    </source>
</evidence>
<feature type="region of interest" description="Disordered" evidence="1">
    <location>
        <begin position="426"/>
        <end position="455"/>
    </location>
</feature>
<feature type="transmembrane region" description="Helical" evidence="2">
    <location>
        <begin position="172"/>
        <end position="194"/>
    </location>
</feature>
<feature type="transmembrane region" description="Helical" evidence="2">
    <location>
        <begin position="313"/>
        <end position="334"/>
    </location>
</feature>
<feature type="transmembrane region" description="Helical" evidence="2">
    <location>
        <begin position="288"/>
        <end position="307"/>
    </location>
</feature>
<keyword evidence="2" id="KW-0472">Membrane</keyword>
<name>A0ABV8I928_9ACTN</name>
<organism evidence="3 4">
    <name type="scientific">Planomonospora corallina</name>
    <dbReference type="NCBI Taxonomy" id="1806052"/>
    <lineage>
        <taxon>Bacteria</taxon>
        <taxon>Bacillati</taxon>
        <taxon>Actinomycetota</taxon>
        <taxon>Actinomycetes</taxon>
        <taxon>Streptosporangiales</taxon>
        <taxon>Streptosporangiaceae</taxon>
        <taxon>Planomonospora</taxon>
    </lineage>
</organism>
<feature type="compositionally biased region" description="Pro residues" evidence="1">
    <location>
        <begin position="433"/>
        <end position="455"/>
    </location>
</feature>
<evidence type="ECO:0008006" key="5">
    <source>
        <dbReference type="Google" id="ProtNLM"/>
    </source>
</evidence>
<sequence>MISPSPRRRSLFFLAGGVSRQAAMWVQAYTVAQVGISFLETDPAEIDRLEAAAALLPVLLVVPLGVLADRVRRGSALAVLGLLNAGVLASLSAAVWFQVLTLPHLAVAAAVLGLTWLAGDLTQEAYLPAAVGRDRLILVNAALLCTATLISFTEPLAEGRSGLVALGDPRSMATAVLAVMAVASAASAPLFRGVGVAEEPPRPWTGWRRETAEGVRFTLTHPVLRAITVCLTVPVLLEAVVDEAARLPRDRRDDEGVLIDLLSVLDDGAPLIGAVAAALLYRRVGALRLAWLAVLTTQPFMLLYALTGLEGGRIWYLLGGAVPWAGWTVVTLVLLSHRQAITPARLLGRTGVTLLVFGILAEVAGALLEVLVRPLLPAVFFGQVLEPPIEIGGLAPPEFLVRAVLLALCTAGTVAAALPLRKALRPAGSVSPEDPPAPPEDSAPPAAAPAAPPGA</sequence>
<dbReference type="Proteomes" id="UP001595850">
    <property type="component" value="Unassembled WGS sequence"/>
</dbReference>
<comment type="caution">
    <text evidence="3">The sequence shown here is derived from an EMBL/GenBank/DDBJ whole genome shotgun (WGS) entry which is preliminary data.</text>
</comment>
<reference evidence="4" key="1">
    <citation type="journal article" date="2019" name="Int. J. Syst. Evol. Microbiol.">
        <title>The Global Catalogue of Microorganisms (GCM) 10K type strain sequencing project: providing services to taxonomists for standard genome sequencing and annotation.</title>
        <authorList>
            <consortium name="The Broad Institute Genomics Platform"/>
            <consortium name="The Broad Institute Genome Sequencing Center for Infectious Disease"/>
            <person name="Wu L."/>
            <person name="Ma J."/>
        </authorList>
    </citation>
    <scope>NUCLEOTIDE SEQUENCE [LARGE SCALE GENOMIC DNA]</scope>
    <source>
        <strain evidence="4">TBRC 4489</strain>
    </source>
</reference>
<feature type="transmembrane region" description="Helical" evidence="2">
    <location>
        <begin position="135"/>
        <end position="152"/>
    </location>
</feature>
<protein>
    <recommendedName>
        <fullName evidence="5">MFS transporter</fullName>
    </recommendedName>
</protein>
<accession>A0ABV8I928</accession>
<feature type="transmembrane region" description="Helical" evidence="2">
    <location>
        <begin position="346"/>
        <end position="368"/>
    </location>
</feature>
<dbReference type="SUPFAM" id="SSF103473">
    <property type="entry name" value="MFS general substrate transporter"/>
    <property type="match status" value="1"/>
</dbReference>
<feature type="transmembrane region" description="Helical" evidence="2">
    <location>
        <begin position="52"/>
        <end position="69"/>
    </location>
</feature>